<dbReference type="InterPro" id="IPR050879">
    <property type="entry name" value="Acyltransferase_3"/>
</dbReference>
<reference evidence="4" key="2">
    <citation type="submission" date="2012-03" db="EMBL/GenBank/DDBJ databases">
        <title>Complete genome sequence of Flavobacterium indicum GPTSA100-9T, isolated from warm spring water.</title>
        <authorList>
            <person name="Barbier P."/>
            <person name="Houel A."/>
            <person name="Loux V."/>
            <person name="Poulain J."/>
            <person name="Bernardet J.-F."/>
            <person name="Touchon M."/>
            <person name="Duchaud E."/>
        </authorList>
    </citation>
    <scope>NUCLEOTIDE SEQUENCE [LARGE SCALE GENOMIC DNA]</scope>
    <source>
        <strain evidence="4">DSM 17447 / CIP 109464 / GPTSA100-9</strain>
    </source>
</reference>
<organism evidence="3 4">
    <name type="scientific">Flavobacterium indicum (strain DSM 17447 / CIP 109464 / GPTSA100-9)</name>
    <dbReference type="NCBI Taxonomy" id="1094466"/>
    <lineage>
        <taxon>Bacteria</taxon>
        <taxon>Pseudomonadati</taxon>
        <taxon>Bacteroidota</taxon>
        <taxon>Flavobacteriia</taxon>
        <taxon>Flavobacteriales</taxon>
        <taxon>Flavobacteriaceae</taxon>
        <taxon>Flavobacterium</taxon>
    </lineage>
</organism>
<keyword evidence="1" id="KW-0472">Membrane</keyword>
<dbReference type="Pfam" id="PF01757">
    <property type="entry name" value="Acyl_transf_3"/>
    <property type="match status" value="1"/>
</dbReference>
<dbReference type="STRING" id="1094466.KQS_11735"/>
<evidence type="ECO:0000259" key="2">
    <source>
        <dbReference type="Pfam" id="PF01757"/>
    </source>
</evidence>
<reference evidence="3 4" key="1">
    <citation type="journal article" date="2012" name="J. Bacteriol.">
        <title>Complete Genome Sequence of Flavobacterium indicum GPSTA100-9T, Isolated from Warm Spring Water.</title>
        <authorList>
            <person name="Barbier P."/>
            <person name="Houel A."/>
            <person name="Loux V."/>
            <person name="Poulain J."/>
            <person name="Bernardet J.F."/>
            <person name="Touchon M."/>
            <person name="Duchaud E."/>
        </authorList>
    </citation>
    <scope>NUCLEOTIDE SEQUENCE [LARGE SCALE GENOMIC DNA]</scope>
    <source>
        <strain evidence="4">DSM 17447 / CIP 109464 / GPTSA100-9</strain>
    </source>
</reference>
<protein>
    <submittedName>
        <fullName evidence="3">Transmembrane protein, probable acyltransferase</fullName>
    </submittedName>
</protein>
<dbReference type="KEGG" id="fin:KQS_11735"/>
<feature type="transmembrane region" description="Helical" evidence="1">
    <location>
        <begin position="221"/>
        <end position="241"/>
    </location>
</feature>
<dbReference type="GO" id="GO:0016020">
    <property type="term" value="C:membrane"/>
    <property type="evidence" value="ECO:0007669"/>
    <property type="project" value="TreeGrafter"/>
</dbReference>
<feature type="transmembrane region" description="Helical" evidence="1">
    <location>
        <begin position="174"/>
        <end position="193"/>
    </location>
</feature>
<feature type="transmembrane region" description="Helical" evidence="1">
    <location>
        <begin position="314"/>
        <end position="335"/>
    </location>
</feature>
<feature type="transmembrane region" description="Helical" evidence="1">
    <location>
        <begin position="85"/>
        <end position="104"/>
    </location>
</feature>
<evidence type="ECO:0000256" key="1">
    <source>
        <dbReference type="SAM" id="Phobius"/>
    </source>
</evidence>
<keyword evidence="3" id="KW-0012">Acyltransferase</keyword>
<feature type="transmembrane region" description="Helical" evidence="1">
    <location>
        <begin position="144"/>
        <end position="167"/>
    </location>
</feature>
<keyword evidence="4" id="KW-1185">Reference proteome</keyword>
<feature type="transmembrane region" description="Helical" evidence="1">
    <location>
        <begin position="116"/>
        <end position="138"/>
    </location>
</feature>
<feature type="transmembrane region" description="Helical" evidence="1">
    <location>
        <begin position="199"/>
        <end position="214"/>
    </location>
</feature>
<dbReference type="PATRIC" id="fig|1094466.5.peg.2295"/>
<evidence type="ECO:0000313" key="3">
    <source>
        <dbReference type="EMBL" id="CCG54258.1"/>
    </source>
</evidence>
<name>H8XR24_FLAIG</name>
<keyword evidence="3" id="KW-0808">Transferase</keyword>
<dbReference type="HOGENOM" id="CLU_005679_1_2_10"/>
<evidence type="ECO:0000313" key="4">
    <source>
        <dbReference type="Proteomes" id="UP000007599"/>
    </source>
</evidence>
<dbReference type="Proteomes" id="UP000007599">
    <property type="component" value="Chromosome I"/>
</dbReference>
<gene>
    <name evidence="3" type="ordered locus">KQS_11735</name>
</gene>
<sequence>MQRIPNLTSLRFILAILVVLFHIPEFFEKRGLPSFNNFPLFLKGEECVWMFFSLSGFLIIKQLYIEKTTTNSIDLKRFFLNRIYRIFPLYYLVLIYGFIHYQIILPKLGFQFENSYNLLEGIILSVTFFSNIFLTYSPGGILEILWSIGIEEQFYIIIAPLFFLVPLSKLKKTLIALTIIYLLLFSSNILPFLKEYKMYFFYFTFGGICSIYFDKINFNKLISNLIYVVILIYLLTNFFKYNFNENQYHLFSMVLFSLFLSALSKKPISYLKNKSLNYLGTISYGIYMFHAISMQIIGFVFLKLQIVNKIPDNLYIVSYSVLIVILTICISHFSYKYYETYFLKFKKTTSLS</sequence>
<dbReference type="EMBL" id="HE774682">
    <property type="protein sequence ID" value="CCG54258.1"/>
    <property type="molecule type" value="Genomic_DNA"/>
</dbReference>
<dbReference type="OrthoDB" id="290051at2"/>
<dbReference type="RefSeq" id="WP_014389376.1">
    <property type="nucleotide sequence ID" value="NC_017025.1"/>
</dbReference>
<dbReference type="PANTHER" id="PTHR23028">
    <property type="entry name" value="ACETYLTRANSFERASE"/>
    <property type="match status" value="1"/>
</dbReference>
<dbReference type="GO" id="GO:0009103">
    <property type="term" value="P:lipopolysaccharide biosynthetic process"/>
    <property type="evidence" value="ECO:0007669"/>
    <property type="project" value="TreeGrafter"/>
</dbReference>
<feature type="transmembrane region" description="Helical" evidence="1">
    <location>
        <begin position="47"/>
        <end position="65"/>
    </location>
</feature>
<feature type="domain" description="Acyltransferase 3" evidence="2">
    <location>
        <begin position="6"/>
        <end position="331"/>
    </location>
</feature>
<feature type="transmembrane region" description="Helical" evidence="1">
    <location>
        <begin position="247"/>
        <end position="264"/>
    </location>
</feature>
<dbReference type="AlphaFoldDB" id="H8XR24"/>
<keyword evidence="1" id="KW-1133">Transmembrane helix</keyword>
<dbReference type="PANTHER" id="PTHR23028:SF53">
    <property type="entry name" value="ACYL_TRANSF_3 DOMAIN-CONTAINING PROTEIN"/>
    <property type="match status" value="1"/>
</dbReference>
<dbReference type="GO" id="GO:0016747">
    <property type="term" value="F:acyltransferase activity, transferring groups other than amino-acyl groups"/>
    <property type="evidence" value="ECO:0007669"/>
    <property type="project" value="InterPro"/>
</dbReference>
<accession>H8XR24</accession>
<feature type="transmembrane region" description="Helical" evidence="1">
    <location>
        <begin position="6"/>
        <end position="27"/>
    </location>
</feature>
<feature type="transmembrane region" description="Helical" evidence="1">
    <location>
        <begin position="276"/>
        <end position="302"/>
    </location>
</feature>
<dbReference type="InterPro" id="IPR002656">
    <property type="entry name" value="Acyl_transf_3_dom"/>
</dbReference>
<keyword evidence="1 3" id="KW-0812">Transmembrane</keyword>
<proteinExistence type="predicted"/>
<dbReference type="eggNOG" id="COG1835">
    <property type="taxonomic scope" value="Bacteria"/>
</dbReference>